<evidence type="ECO:0000313" key="1">
    <source>
        <dbReference type="EMBL" id="CAB4038373.1"/>
    </source>
</evidence>
<protein>
    <submittedName>
        <fullName evidence="1">Uncharacterized protein</fullName>
    </submittedName>
</protein>
<name>A0A6S7LKI9_PARCT</name>
<comment type="caution">
    <text evidence="1">The sequence shown here is derived from an EMBL/GenBank/DDBJ whole genome shotgun (WGS) entry which is preliminary data.</text>
</comment>
<accession>A0A6S7LKI9</accession>
<dbReference type="EMBL" id="CACRXK020024135">
    <property type="protein sequence ID" value="CAB4038373.1"/>
    <property type="molecule type" value="Genomic_DNA"/>
</dbReference>
<gene>
    <name evidence="1" type="ORF">PACLA_8A080057</name>
</gene>
<sequence>MVIMAMVVMMMLATMVIILRNYRISTRTFTCSSAYKKNSAKATESLSCENRPLTEQQTRSLAKGLNYNTKDADKLDYVADLESALKNSGLTDETKEHIRHQITTNLHNKRPVKLDTEEQKAIKDLQSNDEIIILPADKGRMTVIMNKLIISIKQTPY</sequence>
<organism evidence="1 2">
    <name type="scientific">Paramuricea clavata</name>
    <name type="common">Red gorgonian</name>
    <name type="synonym">Violescent sea-whip</name>
    <dbReference type="NCBI Taxonomy" id="317549"/>
    <lineage>
        <taxon>Eukaryota</taxon>
        <taxon>Metazoa</taxon>
        <taxon>Cnidaria</taxon>
        <taxon>Anthozoa</taxon>
        <taxon>Octocorallia</taxon>
        <taxon>Malacalcyonacea</taxon>
        <taxon>Plexauridae</taxon>
        <taxon>Paramuricea</taxon>
    </lineage>
</organism>
<keyword evidence="2" id="KW-1185">Reference proteome</keyword>
<reference evidence="1" key="1">
    <citation type="submission" date="2020-04" db="EMBL/GenBank/DDBJ databases">
        <authorList>
            <person name="Alioto T."/>
            <person name="Alioto T."/>
            <person name="Gomez Garrido J."/>
        </authorList>
    </citation>
    <scope>NUCLEOTIDE SEQUENCE</scope>
    <source>
        <strain evidence="1">A484AB</strain>
    </source>
</reference>
<dbReference type="Proteomes" id="UP001152795">
    <property type="component" value="Unassembled WGS sequence"/>
</dbReference>
<proteinExistence type="predicted"/>
<evidence type="ECO:0000313" key="2">
    <source>
        <dbReference type="Proteomes" id="UP001152795"/>
    </source>
</evidence>
<dbReference type="OrthoDB" id="5989551at2759"/>
<dbReference type="AlphaFoldDB" id="A0A6S7LKI9"/>